<dbReference type="Proteomes" id="UP000032266">
    <property type="component" value="Chromosome"/>
</dbReference>
<accession>A0A0C5VPH2</accession>
<dbReference type="AlphaFoldDB" id="A0A0C5VPH2"/>
<dbReference type="HOGENOM" id="CLU_2897891_0_0_6"/>
<dbReference type="KEGG" id="gsn:YC6258_03217"/>
<dbReference type="EMBL" id="CP007142">
    <property type="protein sequence ID" value="AJQ95253.1"/>
    <property type="molecule type" value="Genomic_DNA"/>
</dbReference>
<evidence type="ECO:0000313" key="2">
    <source>
        <dbReference type="Proteomes" id="UP000032266"/>
    </source>
</evidence>
<keyword evidence="2" id="KW-1185">Reference proteome</keyword>
<protein>
    <submittedName>
        <fullName evidence="1">Uncharacterized protein</fullName>
    </submittedName>
</protein>
<reference evidence="1 2" key="1">
    <citation type="submission" date="2014-01" db="EMBL/GenBank/DDBJ databases">
        <title>Full genme sequencing of cellulolytic bacterium Gynuella sunshinyii YC6258T gen. nov., sp. nov.</title>
        <authorList>
            <person name="Khan H."/>
            <person name="Chung E.J."/>
            <person name="Chung Y.R."/>
        </authorList>
    </citation>
    <scope>NUCLEOTIDE SEQUENCE [LARGE SCALE GENOMIC DNA]</scope>
    <source>
        <strain evidence="1 2">YC6258</strain>
    </source>
</reference>
<organism evidence="1 2">
    <name type="scientific">Gynuella sunshinyii YC6258</name>
    <dbReference type="NCBI Taxonomy" id="1445510"/>
    <lineage>
        <taxon>Bacteria</taxon>
        <taxon>Pseudomonadati</taxon>
        <taxon>Pseudomonadota</taxon>
        <taxon>Gammaproteobacteria</taxon>
        <taxon>Oceanospirillales</taxon>
        <taxon>Saccharospirillaceae</taxon>
        <taxon>Gynuella</taxon>
    </lineage>
</organism>
<name>A0A0C5VPH2_9GAMM</name>
<evidence type="ECO:0000313" key="1">
    <source>
        <dbReference type="EMBL" id="AJQ95253.1"/>
    </source>
</evidence>
<proteinExistence type="predicted"/>
<gene>
    <name evidence="1" type="ORF">YC6258_03217</name>
</gene>
<sequence>MFPLTEDSRIAARIWKKEEPDRRIMGLPNGYKPFHIVSFCKYHSVDMVIWLFRYQKKSRGLS</sequence>